<protein>
    <submittedName>
        <fullName evidence="2">Uncharacterized protein</fullName>
    </submittedName>
</protein>
<gene>
    <name evidence="2" type="ORF">PQU95_05490</name>
</gene>
<organism evidence="2 3">
    <name type="scientific">Vogesella aquatica</name>
    <dbReference type="NCBI Taxonomy" id="2984206"/>
    <lineage>
        <taxon>Bacteria</taxon>
        <taxon>Pseudomonadati</taxon>
        <taxon>Pseudomonadota</taxon>
        <taxon>Betaproteobacteria</taxon>
        <taxon>Neisseriales</taxon>
        <taxon>Chromobacteriaceae</taxon>
        <taxon>Vogesella</taxon>
    </lineage>
</organism>
<dbReference type="RefSeq" id="WP_272751060.1">
    <property type="nucleotide sequence ID" value="NZ_JAQQLF010000006.1"/>
</dbReference>
<comment type="caution">
    <text evidence="2">The sequence shown here is derived from an EMBL/GenBank/DDBJ whole genome shotgun (WGS) entry which is preliminary data.</text>
</comment>
<name>A0ABT5IVS9_9NEIS</name>
<sequence length="133" mass="14840">MFYIVEQAYERLALFGEQGRAVYLHILMGDLIYPALFGSLLAVSISLIIRRLNLANAGWQYLALLPLACMAFDYCENVMLFSLLLSYPTRLPVVATAAGAFTFTKNVFGLLSFVALACGFLALLLHRFKLHRA</sequence>
<evidence type="ECO:0000256" key="1">
    <source>
        <dbReference type="SAM" id="Phobius"/>
    </source>
</evidence>
<feature type="transmembrane region" description="Helical" evidence="1">
    <location>
        <begin position="107"/>
        <end position="125"/>
    </location>
</feature>
<evidence type="ECO:0000313" key="2">
    <source>
        <dbReference type="EMBL" id="MDC7716666.1"/>
    </source>
</evidence>
<dbReference type="Proteomes" id="UP001219956">
    <property type="component" value="Unassembled WGS sequence"/>
</dbReference>
<proteinExistence type="predicted"/>
<accession>A0ABT5IVS9</accession>
<reference evidence="2 3" key="1">
    <citation type="submission" date="2023-01" db="EMBL/GenBank/DDBJ databases">
        <title>Novel species of the genus Vogesella isolated from rivers.</title>
        <authorList>
            <person name="Lu H."/>
        </authorList>
    </citation>
    <scope>NUCLEOTIDE SEQUENCE [LARGE SCALE GENOMIC DNA]</scope>
    <source>
        <strain evidence="2 3">DC21W</strain>
    </source>
</reference>
<keyword evidence="3" id="KW-1185">Reference proteome</keyword>
<feature type="transmembrane region" description="Helical" evidence="1">
    <location>
        <begin position="31"/>
        <end position="49"/>
    </location>
</feature>
<dbReference type="EMBL" id="JAQQLF010000006">
    <property type="protein sequence ID" value="MDC7716666.1"/>
    <property type="molecule type" value="Genomic_DNA"/>
</dbReference>
<keyword evidence="1" id="KW-0472">Membrane</keyword>
<feature type="transmembrane region" description="Helical" evidence="1">
    <location>
        <begin position="61"/>
        <end position="87"/>
    </location>
</feature>
<keyword evidence="1" id="KW-1133">Transmembrane helix</keyword>
<evidence type="ECO:0000313" key="3">
    <source>
        <dbReference type="Proteomes" id="UP001219956"/>
    </source>
</evidence>
<keyword evidence="1" id="KW-0812">Transmembrane</keyword>